<dbReference type="EMBL" id="CP119075">
    <property type="protein sequence ID" value="WED66989.1"/>
    <property type="molecule type" value="Genomic_DNA"/>
</dbReference>
<dbReference type="KEGG" id="slom:PXH66_09015"/>
<protein>
    <submittedName>
        <fullName evidence="2">NAD-dependent epimerase/dehydratase family protein</fullName>
    </submittedName>
</protein>
<evidence type="ECO:0000313" key="3">
    <source>
        <dbReference type="Proteomes" id="UP001218638"/>
    </source>
</evidence>
<dbReference type="AlphaFoldDB" id="A0AAF0I4T3"/>
<organism evidence="2 3">
    <name type="scientific">Synoicihabitans lomoniglobus</name>
    <dbReference type="NCBI Taxonomy" id="2909285"/>
    <lineage>
        <taxon>Bacteria</taxon>
        <taxon>Pseudomonadati</taxon>
        <taxon>Verrucomicrobiota</taxon>
        <taxon>Opitutia</taxon>
        <taxon>Opitutales</taxon>
        <taxon>Opitutaceae</taxon>
        <taxon>Synoicihabitans</taxon>
    </lineage>
</organism>
<dbReference type="SUPFAM" id="SSF51735">
    <property type="entry name" value="NAD(P)-binding Rossmann-fold domains"/>
    <property type="match status" value="1"/>
</dbReference>
<keyword evidence="3" id="KW-1185">Reference proteome</keyword>
<dbReference type="InterPro" id="IPR036291">
    <property type="entry name" value="NAD(P)-bd_dom_sf"/>
</dbReference>
<gene>
    <name evidence="2" type="ORF">PXH66_09015</name>
</gene>
<reference evidence="2" key="1">
    <citation type="submission" date="2023-03" db="EMBL/GenBank/DDBJ databases">
        <title>Lomoglobus Profundus gen. nov., sp. nov., a novel member of the phylum Verrucomicrobia, isolated from deep-marine sediment of South China Sea.</title>
        <authorList>
            <person name="Ahmad T."/>
            <person name="Ishaq S.E."/>
            <person name="Wang F."/>
        </authorList>
    </citation>
    <scope>NUCLEOTIDE SEQUENCE</scope>
    <source>
        <strain evidence="2">LMO-M01</strain>
    </source>
</reference>
<dbReference type="Gene3D" id="3.40.50.720">
    <property type="entry name" value="NAD(P)-binding Rossmann-like Domain"/>
    <property type="match status" value="1"/>
</dbReference>
<name>A0AAF0I4T3_9BACT</name>
<evidence type="ECO:0000259" key="1">
    <source>
        <dbReference type="Pfam" id="PF01370"/>
    </source>
</evidence>
<accession>A0AAF0I4T3</accession>
<feature type="domain" description="NAD-dependent epimerase/dehydratase" evidence="1">
    <location>
        <begin position="35"/>
        <end position="201"/>
    </location>
</feature>
<dbReference type="InterPro" id="IPR001509">
    <property type="entry name" value="Epimerase_deHydtase"/>
</dbReference>
<proteinExistence type="predicted"/>
<sequence length="343" mass="37132">MEPVCPEENESIDQWLARPPQSVVEAVKYHSGDYLVLGVGGKMGTTLALMLRQALDAAQRSARVIGVSRFSRPEVRAALEAEGIVTHACDLADPVQVAQLPPAANIFFLAGQKFGTSDAPEATWLQNTIVPGIVARHCTAARTVVFSTGCVYPFAAVDGPGCDESTPLACQGEYASSCVGRERVFTYYAQQHATPVSFFRLNYACELRYGVLVDIAKRVRSGDPIDLTTGWVNLIWQTDAVAVAIRSLELAATPPVPLNVTSKDKFAVRDIAAAFGRIFQREPVFVGTPAPTAWLSDAHACTSRYGAPAHDLDWMIAAVADYVQRDGSTLNKPTHFETRDGNF</sequence>
<evidence type="ECO:0000313" key="2">
    <source>
        <dbReference type="EMBL" id="WED66989.1"/>
    </source>
</evidence>
<dbReference type="Proteomes" id="UP001218638">
    <property type="component" value="Chromosome"/>
</dbReference>
<dbReference type="Pfam" id="PF01370">
    <property type="entry name" value="Epimerase"/>
    <property type="match status" value="1"/>
</dbReference>